<organism evidence="2 3">
    <name type="scientific">Alligator sinensis</name>
    <name type="common">Chinese alligator</name>
    <dbReference type="NCBI Taxonomy" id="38654"/>
    <lineage>
        <taxon>Eukaryota</taxon>
        <taxon>Metazoa</taxon>
        <taxon>Chordata</taxon>
        <taxon>Craniata</taxon>
        <taxon>Vertebrata</taxon>
        <taxon>Euteleostomi</taxon>
        <taxon>Archelosauria</taxon>
        <taxon>Archosauria</taxon>
        <taxon>Crocodylia</taxon>
        <taxon>Alligatoridae</taxon>
        <taxon>Alligatorinae</taxon>
        <taxon>Alligator</taxon>
    </lineage>
</organism>
<dbReference type="PROSITE" id="PS51257">
    <property type="entry name" value="PROKAR_LIPOPROTEIN"/>
    <property type="match status" value="1"/>
</dbReference>
<protein>
    <submittedName>
        <fullName evidence="3">Uncharacterized protein LOC112548008</fullName>
    </submittedName>
</protein>
<evidence type="ECO:0000313" key="3">
    <source>
        <dbReference type="RefSeq" id="XP_025047699.1"/>
    </source>
</evidence>
<feature type="region of interest" description="Disordered" evidence="1">
    <location>
        <begin position="232"/>
        <end position="253"/>
    </location>
</feature>
<sequence>MAGPRLQAPVPMLLACGSLPVPGSVAVVGVAGAGAGRAWWSCPPCLKGLDGWRLLWEWLWLCLGWEVTLLDLVLHLGAALYTAALHTPLQQTPAGREGRVGQSAGKVKPNNRKPFLAAQTAWDSWSRAACAEHAHCSPQGPRPSREVPSAWWCQAGGLGLSPHPVHWQLWVNPGAADALVLGPWGPMGMLPWGARGQAMIRAACPKVVFLWQPCSEVPGSSSRLWSHVPLGPATPASHAGRGAGARGRGRGAREHVSVGCEQLGAGEEARGAVSEKCVPFHAGAASSPWSLPAGVGRAWWCSTQDQPHPNPRTHLCLTWP</sequence>
<accession>A0A3Q0FK71</accession>
<gene>
    <name evidence="3" type="primary">LOC112548008</name>
</gene>
<proteinExistence type="predicted"/>
<evidence type="ECO:0000256" key="1">
    <source>
        <dbReference type="SAM" id="MobiDB-lite"/>
    </source>
</evidence>
<dbReference type="Proteomes" id="UP000189705">
    <property type="component" value="Unplaced"/>
</dbReference>
<reference evidence="3" key="1">
    <citation type="submission" date="2025-08" db="UniProtKB">
        <authorList>
            <consortium name="RefSeq"/>
        </authorList>
    </citation>
    <scope>IDENTIFICATION</scope>
</reference>
<dbReference type="InParanoid" id="A0A3Q0FK71"/>
<dbReference type="GeneID" id="112548008"/>
<dbReference type="KEGG" id="asn:112548008"/>
<evidence type="ECO:0000313" key="2">
    <source>
        <dbReference type="Proteomes" id="UP000189705"/>
    </source>
</evidence>
<dbReference type="RefSeq" id="XP_025047699.1">
    <property type="nucleotide sequence ID" value="XM_025191914.1"/>
</dbReference>
<name>A0A3Q0FK71_ALLSI</name>
<dbReference type="AlphaFoldDB" id="A0A3Q0FK71"/>
<keyword evidence="2" id="KW-1185">Reference proteome</keyword>